<evidence type="ECO:0000256" key="5">
    <source>
        <dbReference type="ARBA" id="ARBA00022833"/>
    </source>
</evidence>
<dbReference type="InterPro" id="IPR036236">
    <property type="entry name" value="Znf_C2H2_sf"/>
</dbReference>
<dbReference type="Gramene" id="TraesLDM1A03G00128450.1">
    <property type="protein sequence ID" value="TraesLDM1A03G00128450.1.CDS1"/>
    <property type="gene ID" value="TraesLDM1A03G00128450"/>
</dbReference>
<dbReference type="GO" id="GO:0008270">
    <property type="term" value="F:zinc ion binding"/>
    <property type="evidence" value="ECO:0007669"/>
    <property type="project" value="UniProtKB-KW"/>
</dbReference>
<proteinExistence type="predicted"/>
<evidence type="ECO:0000256" key="8">
    <source>
        <dbReference type="ARBA" id="ARBA00023242"/>
    </source>
</evidence>
<dbReference type="Gramene" id="TraesJUL1A03G00128170.1">
    <property type="protein sequence ID" value="TraesJUL1A03G00128170.1.CDS1"/>
    <property type="gene ID" value="TraesJUL1A03G00128170"/>
</dbReference>
<dbReference type="Gramene" id="TraesARI1A03G00130250.1">
    <property type="protein sequence ID" value="TraesARI1A03G00130250.1.CDS1"/>
    <property type="gene ID" value="TraesARI1A03G00130250"/>
</dbReference>
<keyword evidence="13" id="KW-1185">Reference proteome</keyword>
<dbReference type="STRING" id="4565.A0A3B5Y2J4"/>
<dbReference type="Gramene" id="TraesCS1A02G286100.1">
    <property type="protein sequence ID" value="TraesCS1A02G286100.1.cds1"/>
    <property type="gene ID" value="TraesCS1A02G286100"/>
</dbReference>
<evidence type="ECO:0000256" key="10">
    <source>
        <dbReference type="SAM" id="MobiDB-lite"/>
    </source>
</evidence>
<evidence type="ECO:0000313" key="12">
    <source>
        <dbReference type="EnsemblPlants" id="TraesCS1A02G286100.1.cds1"/>
    </source>
</evidence>
<dbReference type="OrthoDB" id="9411774at2759"/>
<dbReference type="Gramene" id="TraesCAD_scaffold_017656_01G000300.1">
    <property type="protein sequence ID" value="TraesCAD_scaffold_017656_01G000300.1"/>
    <property type="gene ID" value="TraesCAD_scaffold_017656_01G000300"/>
</dbReference>
<dbReference type="Proteomes" id="UP000019116">
    <property type="component" value="Chromosome 1A"/>
</dbReference>
<dbReference type="GO" id="GO:0005634">
    <property type="term" value="C:nucleus"/>
    <property type="evidence" value="ECO:0007669"/>
    <property type="project" value="UniProtKB-SubCell"/>
</dbReference>
<feature type="region of interest" description="Disordered" evidence="10">
    <location>
        <begin position="1"/>
        <end position="33"/>
    </location>
</feature>
<dbReference type="Gramene" id="TraesCLE_scaffold_061873_01G000300.1">
    <property type="protein sequence ID" value="TraesCLE_scaffold_061873_01G000300.1"/>
    <property type="gene ID" value="TraesCLE_scaffold_061873_01G000300"/>
</dbReference>
<evidence type="ECO:0000256" key="7">
    <source>
        <dbReference type="ARBA" id="ARBA00023163"/>
    </source>
</evidence>
<keyword evidence="4 9" id="KW-0863">Zinc-finger</keyword>
<dbReference type="PANTHER" id="PTHR26374">
    <property type="entry name" value="ZINC FINGER PROTEIN ZAT5"/>
    <property type="match status" value="1"/>
</dbReference>
<evidence type="ECO:0000256" key="4">
    <source>
        <dbReference type="ARBA" id="ARBA00022771"/>
    </source>
</evidence>
<dbReference type="Gramene" id="TraesRN1A0100765800.1">
    <property type="protein sequence ID" value="TraesRN1A0100765800.1"/>
    <property type="gene ID" value="TraesRN1A0100765800"/>
</dbReference>
<dbReference type="InterPro" id="IPR013087">
    <property type="entry name" value="Znf_C2H2_type"/>
</dbReference>
<keyword evidence="6" id="KW-0805">Transcription regulation</keyword>
<dbReference type="Gramene" id="TraesSTA1A03G00128930.1">
    <property type="protein sequence ID" value="TraesSTA1A03G00128930.1.CDS1"/>
    <property type="gene ID" value="TraesSTA1A03G00128930"/>
</dbReference>
<dbReference type="PROSITE" id="PS50157">
    <property type="entry name" value="ZINC_FINGER_C2H2_2"/>
    <property type="match status" value="1"/>
</dbReference>
<name>A0A3B5Y2J4_WHEAT</name>
<dbReference type="PANTHER" id="PTHR26374:SF432">
    <property type="entry name" value="OS04G0471000 PROTEIN"/>
    <property type="match status" value="1"/>
</dbReference>
<dbReference type="SMART" id="SM00355">
    <property type="entry name" value="ZnF_C2H2"/>
    <property type="match status" value="2"/>
</dbReference>
<dbReference type="OMA" id="RPRTHGC"/>
<evidence type="ECO:0000313" key="13">
    <source>
        <dbReference type="Proteomes" id="UP000019116"/>
    </source>
</evidence>
<accession>A0A3B5Y2J4</accession>
<dbReference type="Gramene" id="TraesSYM1A03G00131740.1">
    <property type="protein sequence ID" value="TraesSYM1A03G00131740.1.CDS1"/>
    <property type="gene ID" value="TraesSYM1A03G00131740"/>
</dbReference>
<dbReference type="SUPFAM" id="SSF57667">
    <property type="entry name" value="beta-beta-alpha zinc fingers"/>
    <property type="match status" value="1"/>
</dbReference>
<keyword evidence="3" id="KW-0677">Repeat</keyword>
<dbReference type="Gramene" id="TraesROB_scaffold_050773_01G000100.1">
    <property type="protein sequence ID" value="TraesROB_scaffold_050773_01G000100.1"/>
    <property type="gene ID" value="TraesROB_scaffold_050773_01G000100"/>
</dbReference>
<evidence type="ECO:0000256" key="2">
    <source>
        <dbReference type="ARBA" id="ARBA00022723"/>
    </source>
</evidence>
<comment type="subcellular location">
    <subcellularLocation>
        <location evidence="1">Nucleus</location>
    </subcellularLocation>
</comment>
<dbReference type="AlphaFoldDB" id="A0A3B5Y2J4"/>
<keyword evidence="5" id="KW-0862">Zinc</keyword>
<dbReference type="Gramene" id="TraesCS1A03G0720200.1">
    <property type="protein sequence ID" value="TraesCS1A03G0720200.1.CDS1"/>
    <property type="gene ID" value="TraesCS1A03G0720200"/>
</dbReference>
<reference evidence="12" key="1">
    <citation type="submission" date="2018-08" db="EMBL/GenBank/DDBJ databases">
        <authorList>
            <person name="Rossello M."/>
        </authorList>
    </citation>
    <scope>NUCLEOTIDE SEQUENCE [LARGE SCALE GENOMIC DNA]</scope>
    <source>
        <strain evidence="12">cv. Chinese Spring</strain>
    </source>
</reference>
<keyword evidence="8" id="KW-0539">Nucleus</keyword>
<sequence length="180" mass="18675">MSKRRGATESAGNDPAGAPVRLPGSPRRGASRGGVFECRTCGRRFPTYQALGGHRASHGRHLPSASGLRDGDALGLRLLEPRGGEARPRTHGCPVCGVEFAVGQALGGHMKRHRDMADADADANAHGTMAATSVKDDGAGAGCTAEICLDLNLAQAENCAKCRNARASGEAQRPLLGWNP</sequence>
<protein>
    <recommendedName>
        <fullName evidence="11">C2H2-type domain-containing protein</fullName>
    </recommendedName>
</protein>
<reference evidence="12" key="2">
    <citation type="submission" date="2018-10" db="UniProtKB">
        <authorList>
            <consortium name="EnsemblPlants"/>
        </authorList>
    </citation>
    <scope>IDENTIFICATION</scope>
</reference>
<dbReference type="EnsemblPlants" id="TraesCS1A02G286100.1">
    <property type="protein sequence ID" value="TraesCS1A02G286100.1.cds1"/>
    <property type="gene ID" value="TraesCS1A02G286100"/>
</dbReference>
<dbReference type="Pfam" id="PF13912">
    <property type="entry name" value="zf-C2H2_6"/>
    <property type="match status" value="2"/>
</dbReference>
<organism evidence="12">
    <name type="scientific">Triticum aestivum</name>
    <name type="common">Wheat</name>
    <dbReference type="NCBI Taxonomy" id="4565"/>
    <lineage>
        <taxon>Eukaryota</taxon>
        <taxon>Viridiplantae</taxon>
        <taxon>Streptophyta</taxon>
        <taxon>Embryophyta</taxon>
        <taxon>Tracheophyta</taxon>
        <taxon>Spermatophyta</taxon>
        <taxon>Magnoliopsida</taxon>
        <taxon>Liliopsida</taxon>
        <taxon>Poales</taxon>
        <taxon>Poaceae</taxon>
        <taxon>BOP clade</taxon>
        <taxon>Pooideae</taxon>
        <taxon>Triticodae</taxon>
        <taxon>Triticeae</taxon>
        <taxon>Triticinae</taxon>
        <taxon>Triticum</taxon>
    </lineage>
</organism>
<keyword evidence="7" id="KW-0804">Transcription</keyword>
<evidence type="ECO:0000256" key="1">
    <source>
        <dbReference type="ARBA" id="ARBA00004123"/>
    </source>
</evidence>
<dbReference type="Gramene" id="TraesLAC1A03G00130940.1">
    <property type="protein sequence ID" value="TraesLAC1A03G00130940.1.CDS1"/>
    <property type="gene ID" value="TraesLAC1A03G00130940"/>
</dbReference>
<dbReference type="Gene3D" id="3.30.160.60">
    <property type="entry name" value="Classic Zinc Finger"/>
    <property type="match status" value="1"/>
</dbReference>
<dbReference type="Gramene" id="TraesWEE_scaffold_111868_01G000300.1">
    <property type="protein sequence ID" value="TraesWEE_scaffold_111868_01G000300.1"/>
    <property type="gene ID" value="TraesWEE_scaffold_111868_01G000300"/>
</dbReference>
<evidence type="ECO:0000259" key="11">
    <source>
        <dbReference type="PROSITE" id="PS50157"/>
    </source>
</evidence>
<dbReference type="PROSITE" id="PS00028">
    <property type="entry name" value="ZINC_FINGER_C2H2_1"/>
    <property type="match status" value="2"/>
</dbReference>
<feature type="domain" description="C2H2-type" evidence="11">
    <location>
        <begin position="36"/>
        <end position="63"/>
    </location>
</feature>
<dbReference type="Gramene" id="TraesMAC1A03G00129720.1">
    <property type="protein sequence ID" value="TraesMAC1A03G00129720.1.CDS1"/>
    <property type="gene ID" value="TraesMAC1A03G00129720"/>
</dbReference>
<evidence type="ECO:0000256" key="6">
    <source>
        <dbReference type="ARBA" id="ARBA00023015"/>
    </source>
</evidence>
<dbReference type="Gramene" id="TraesJAG1A03G00128100.1">
    <property type="protein sequence ID" value="TraesJAG1A03G00128100.1.CDS1"/>
    <property type="gene ID" value="TraesJAG1A03G00128100"/>
</dbReference>
<evidence type="ECO:0000256" key="9">
    <source>
        <dbReference type="PROSITE-ProRule" id="PRU00042"/>
    </source>
</evidence>
<dbReference type="Gramene" id="TraesNOR1A03G00129200.1">
    <property type="protein sequence ID" value="TraesNOR1A03G00129200.1.CDS1"/>
    <property type="gene ID" value="TraesNOR1A03G00129200"/>
</dbReference>
<evidence type="ECO:0000256" key="3">
    <source>
        <dbReference type="ARBA" id="ARBA00022737"/>
    </source>
</evidence>
<keyword evidence="2" id="KW-0479">Metal-binding</keyword>